<dbReference type="EMBL" id="VMQU01000053">
    <property type="protein sequence ID" value="TVS88438.1"/>
    <property type="molecule type" value="Genomic_DNA"/>
</dbReference>
<dbReference type="GO" id="GO:0016620">
    <property type="term" value="F:oxidoreductase activity, acting on the aldehyde or oxo group of donors, NAD or NADP as acceptor"/>
    <property type="evidence" value="ECO:0007669"/>
    <property type="project" value="InterPro"/>
</dbReference>
<evidence type="ECO:0000256" key="2">
    <source>
        <dbReference type="ARBA" id="ARBA00023002"/>
    </source>
</evidence>
<evidence type="ECO:0000256" key="4">
    <source>
        <dbReference type="RuleBase" id="RU003345"/>
    </source>
</evidence>
<accession>A0A557XR88</accession>
<dbReference type="PROSITE" id="PS00687">
    <property type="entry name" value="ALDEHYDE_DEHYDR_GLU"/>
    <property type="match status" value="1"/>
</dbReference>
<dbReference type="FunFam" id="3.40.605.10:FF:000007">
    <property type="entry name" value="NAD/NADP-dependent betaine aldehyde dehydrogenase"/>
    <property type="match status" value="1"/>
</dbReference>
<dbReference type="AlphaFoldDB" id="A0A557XR88"/>
<feature type="active site" evidence="3">
    <location>
        <position position="253"/>
    </location>
</feature>
<gene>
    <name evidence="6" type="ORF">FPZ47_13895</name>
</gene>
<dbReference type="InterPro" id="IPR029510">
    <property type="entry name" value="Ald_DH_CS_GLU"/>
</dbReference>
<evidence type="ECO:0000256" key="3">
    <source>
        <dbReference type="PROSITE-ProRule" id="PRU10007"/>
    </source>
</evidence>
<keyword evidence="7" id="KW-1185">Reference proteome</keyword>
<evidence type="ECO:0000313" key="7">
    <source>
        <dbReference type="Proteomes" id="UP000320513"/>
    </source>
</evidence>
<comment type="similarity">
    <text evidence="1 4">Belongs to the aldehyde dehydrogenase family.</text>
</comment>
<dbReference type="InterPro" id="IPR015590">
    <property type="entry name" value="Aldehyde_DH_dom"/>
</dbReference>
<dbReference type="PANTHER" id="PTHR42804:SF1">
    <property type="entry name" value="ALDEHYDE DEHYDROGENASE-RELATED"/>
    <property type="match status" value="1"/>
</dbReference>
<dbReference type="InterPro" id="IPR016162">
    <property type="entry name" value="Ald_DH_N"/>
</dbReference>
<dbReference type="Proteomes" id="UP000320513">
    <property type="component" value="Unassembled WGS sequence"/>
</dbReference>
<keyword evidence="2 4" id="KW-0560">Oxidoreductase</keyword>
<comment type="caution">
    <text evidence="6">The sequence shown here is derived from an EMBL/GenBank/DDBJ whole genome shotgun (WGS) entry which is preliminary data.</text>
</comment>
<dbReference type="RefSeq" id="WP_144952165.1">
    <property type="nucleotide sequence ID" value="NZ_VMQU01000053.1"/>
</dbReference>
<dbReference type="SUPFAM" id="SSF53720">
    <property type="entry name" value="ALDH-like"/>
    <property type="match status" value="1"/>
</dbReference>
<dbReference type="CDD" id="cd07139">
    <property type="entry name" value="ALDH_AldA-Rv0768"/>
    <property type="match status" value="1"/>
</dbReference>
<name>A0A557XR88_9MYCO</name>
<evidence type="ECO:0000259" key="5">
    <source>
        <dbReference type="Pfam" id="PF00171"/>
    </source>
</evidence>
<reference evidence="6 7" key="1">
    <citation type="submission" date="2019-07" db="EMBL/GenBank/DDBJ databases">
        <title>New Mycobacterium species.</title>
        <authorList>
            <person name="Tortoli E."/>
            <person name="Ghielmetti G."/>
            <person name="Friedel U."/>
            <person name="Trovato A."/>
        </authorList>
    </citation>
    <scope>NUCLEOTIDE SEQUENCE [LARGE SCALE GENOMIC DNA]</scope>
    <source>
        <strain evidence="6 7">16-83</strain>
    </source>
</reference>
<dbReference type="PANTHER" id="PTHR42804">
    <property type="entry name" value="ALDEHYDE DEHYDROGENASE"/>
    <property type="match status" value="1"/>
</dbReference>
<evidence type="ECO:0000256" key="1">
    <source>
        <dbReference type="ARBA" id="ARBA00009986"/>
    </source>
</evidence>
<evidence type="ECO:0000313" key="6">
    <source>
        <dbReference type="EMBL" id="TVS88438.1"/>
    </source>
</evidence>
<dbReference type="Gene3D" id="3.40.309.10">
    <property type="entry name" value="Aldehyde Dehydrogenase, Chain A, domain 2"/>
    <property type="match status" value="1"/>
</dbReference>
<dbReference type="InterPro" id="IPR016163">
    <property type="entry name" value="Ald_DH_C"/>
</dbReference>
<feature type="domain" description="Aldehyde dehydrogenase" evidence="5">
    <location>
        <begin position="14"/>
        <end position="479"/>
    </location>
</feature>
<protein>
    <submittedName>
        <fullName evidence="6">Aldehyde dehydrogenase</fullName>
    </submittedName>
</protein>
<dbReference type="Pfam" id="PF00171">
    <property type="entry name" value="Aldedh"/>
    <property type="match status" value="1"/>
</dbReference>
<dbReference type="Gene3D" id="3.40.605.10">
    <property type="entry name" value="Aldehyde Dehydrogenase, Chain A, domain 1"/>
    <property type="match status" value="1"/>
</dbReference>
<dbReference type="OrthoDB" id="6882680at2"/>
<proteinExistence type="inferred from homology"/>
<dbReference type="InterPro" id="IPR016161">
    <property type="entry name" value="Ald_DH/histidinol_DH"/>
</dbReference>
<sequence length="488" mass="51292">MSLTYDALFIGGGWVQSAGATPITVVSASTEEVLGQVPEATRSDVDAAVGAARDAFDDPAGWSRWEPARRAEALERLADGLDKRAEEIALRVSGQNGMPIAVSRQLEAVFPATLLRYYAGMVRDRDPEERRPGLFGGTTLVRRDPIGVVAAIVPWNYPQTLASFKYAPALAAGCTVVIKPSPETMLDSYLLAEAVQEAGLPPGVVNIVTGGRDIGAYLVSHPRIDKVAFTGSTAAGRQIGEVCGRILRPVTLELGGKSAAIILDDADLDLATTAQSLFGATLLNNGQTCYLSTRVLVPRSRYAEIVDVFSGFVGGLNVGDALDPDTQIGPMVSAGHRQRVEGYIAQGRAGGARVTVGGGRPAQLEKGWFVEPTVLADVDNASVVAREEIFGPVLSLIGYTDVDEAVAIANDSEYGLGGSIWTSDPERAVAVARRVQTGTIGINNYLPDPTAPFGGVKASGLGRELGPEGLAAYEQLKSIYLDSPPSAN</sequence>
<organism evidence="6 7">
    <name type="scientific">Mycobacterium helveticum</name>
    <dbReference type="NCBI Taxonomy" id="2592811"/>
    <lineage>
        <taxon>Bacteria</taxon>
        <taxon>Bacillati</taxon>
        <taxon>Actinomycetota</taxon>
        <taxon>Actinomycetes</taxon>
        <taxon>Mycobacteriales</taxon>
        <taxon>Mycobacteriaceae</taxon>
        <taxon>Mycobacterium</taxon>
    </lineage>
</organism>